<dbReference type="GO" id="GO:0030007">
    <property type="term" value="P:intracellular potassium ion homeostasis"/>
    <property type="evidence" value="ECO:0007669"/>
    <property type="project" value="TreeGrafter"/>
</dbReference>
<dbReference type="SUPFAM" id="SSF81665">
    <property type="entry name" value="Calcium ATPase, transmembrane domain M"/>
    <property type="match status" value="1"/>
</dbReference>
<keyword evidence="2" id="KW-1003">Cell membrane</keyword>
<dbReference type="GO" id="GO:0005524">
    <property type="term" value="F:ATP binding"/>
    <property type="evidence" value="ECO:0007669"/>
    <property type="project" value="UniProtKB-KW"/>
</dbReference>
<dbReference type="AlphaFoldDB" id="A0A2P1G1I5"/>
<dbReference type="SFLD" id="SFLDG00002">
    <property type="entry name" value="C1.7:_P-type_atpase_like"/>
    <property type="match status" value="1"/>
</dbReference>
<evidence type="ECO:0000256" key="4">
    <source>
        <dbReference type="ARBA" id="ARBA00022741"/>
    </source>
</evidence>
<dbReference type="Pfam" id="PF00122">
    <property type="entry name" value="E1-E2_ATPase"/>
    <property type="match status" value="1"/>
</dbReference>
<dbReference type="PRINTS" id="PR00121">
    <property type="entry name" value="NAKATPASE"/>
</dbReference>
<evidence type="ECO:0000256" key="9">
    <source>
        <dbReference type="SAM" id="Phobius"/>
    </source>
</evidence>
<evidence type="ECO:0000256" key="6">
    <source>
        <dbReference type="ARBA" id="ARBA00022967"/>
    </source>
</evidence>
<name>A0A2P1G1I5_GANLU</name>
<dbReference type="InterPro" id="IPR001757">
    <property type="entry name" value="P_typ_ATPase"/>
</dbReference>
<dbReference type="EMBL" id="MG836521">
    <property type="protein sequence ID" value="AVM41538.1"/>
    <property type="molecule type" value="mRNA"/>
</dbReference>
<dbReference type="InterPro" id="IPR044492">
    <property type="entry name" value="P_typ_ATPase_HD_dom"/>
</dbReference>
<organism evidence="11">
    <name type="scientific">Ganoderma lucidum</name>
    <name type="common">Ling zhi medicinal fungus</name>
    <name type="synonym">Bracket fungus</name>
    <dbReference type="NCBI Taxonomy" id="5315"/>
    <lineage>
        <taxon>Eukaryota</taxon>
        <taxon>Fungi</taxon>
        <taxon>Dikarya</taxon>
        <taxon>Basidiomycota</taxon>
        <taxon>Agaricomycotina</taxon>
        <taxon>Agaricomycetes</taxon>
        <taxon>Polyporales</taxon>
        <taxon>Polyporaceae</taxon>
        <taxon>Ganoderma</taxon>
    </lineage>
</organism>
<feature type="transmembrane region" description="Helical" evidence="9">
    <location>
        <begin position="1007"/>
        <end position="1025"/>
    </location>
</feature>
<dbReference type="InterPro" id="IPR023298">
    <property type="entry name" value="ATPase_P-typ_TM_dom_sf"/>
</dbReference>
<dbReference type="InterPro" id="IPR018303">
    <property type="entry name" value="ATPase_P-typ_P_site"/>
</dbReference>
<sequence length="1046" mass="114373">MPSSSPASLDLEAQSDKDTYVAHVTLELHDLDRPGSPSGTHGPPVAPRLTSEFRTLSIHVETQTTPEGVAPDVSGAIRTKAVKDIISLDWHTISADEAIQRLTVSPQTGLESSQVHRRQHDYGKNVITPPKRNMVRKLLEWVLGGFGSLLLVASILCFVSWKPLGEPDPQISNLALGVVLLIVLLFQGAFNAWQDFSTSRVMSSIKDMLPSDVVILRDGSEIKLPASELVSGDIVHIGLGEKVPADLRLIEVSWDLRFDRSIITGETKNIALQGTHCVSGSGVGLVIQTGDNTVFGRIAKLSSMESSGMTTLQREVLFLVMLIASLATAIAVLLVILWATWLRHSYPSYINVSGLLIDIVSVMVAFLPDGLPLAVTLSIAKVAHTLSQHKVLCKSLVIVETLGAVNVLCSDKTGTLTRNKMHVVNVAVNDVDFESETFSAALADALPKAAANLSQVVAVGGLCNSAIVGGGKEGGKSIIGNETDVAVMRFSDAIVPVDSLRDHWTEVFKINFNSKNKYMLKLFKAAVLKAPAPVAAWDNFAPSDFLLVVKGAPEVLLPCCKFTLDPQGGEPIPLSQNVVDRMTRVQEAWARDGQRVLLLARRVVREEEMPKDADPLSEEYGELVEALREDLVIVGMVGLIDPLRSSIPEVVRTCRKAGIRFFIVTGDHPTTSVAIASRAGIVTDVNRIHRFADLSSAKSETLHSVVITGPELEQLEPDQLERLCQYEEIVFARTTPEQKLRIVNEFKRRGCVVAMTGDGVNDAPSLKAADCGIAMGDGSDVAREAADMVLLDDFSAIIVGLRYGRLVFDNLKKTVLYLIPAGSFSELVPILSNVLIGVPQLLSNIQMIIICVATDVLPALSLCLEPPETDLLERPPRNVKTEHLVNWRLMLHAYGFLGILESLCAMSMSFWYLQRNGVPFSNLILGFGDWPGLTDELLFKAQSVNFFTLILMQWGNLFATRGRKLSILQHRPTSNPWVFAGAGAALCIGIFFHYVPWFHGIFQTRPVPVEFFFIPLSFALGLLLLDEVRKLIVRQYPKSLLARIAW</sequence>
<comment type="subcellular location">
    <subcellularLocation>
        <location evidence="1">Cell membrane</location>
        <topology evidence="1">Multi-pass membrane protein</topology>
    </subcellularLocation>
</comment>
<evidence type="ECO:0000256" key="5">
    <source>
        <dbReference type="ARBA" id="ARBA00022840"/>
    </source>
</evidence>
<dbReference type="Gene3D" id="3.40.1110.10">
    <property type="entry name" value="Calcium-transporting ATPase, cytoplasmic domain N"/>
    <property type="match status" value="1"/>
</dbReference>
<dbReference type="SUPFAM" id="SSF81660">
    <property type="entry name" value="Metal cation-transporting ATPase, ATP-binding domain N"/>
    <property type="match status" value="1"/>
</dbReference>
<proteinExistence type="evidence at transcript level"/>
<dbReference type="SUPFAM" id="SSF81653">
    <property type="entry name" value="Calcium ATPase, transduction domain A"/>
    <property type="match status" value="1"/>
</dbReference>
<feature type="transmembrane region" description="Helical" evidence="9">
    <location>
        <begin position="977"/>
        <end position="995"/>
    </location>
</feature>
<evidence type="ECO:0000256" key="7">
    <source>
        <dbReference type="ARBA" id="ARBA00022989"/>
    </source>
</evidence>
<dbReference type="Pfam" id="PF08282">
    <property type="entry name" value="Hydrolase_3"/>
    <property type="match status" value="1"/>
</dbReference>
<dbReference type="PRINTS" id="PR00119">
    <property type="entry name" value="CATATPASE"/>
</dbReference>
<evidence type="ECO:0000256" key="2">
    <source>
        <dbReference type="ARBA" id="ARBA00022475"/>
    </source>
</evidence>
<dbReference type="GO" id="GO:0016887">
    <property type="term" value="F:ATP hydrolysis activity"/>
    <property type="evidence" value="ECO:0007669"/>
    <property type="project" value="InterPro"/>
</dbReference>
<feature type="transmembrane region" description="Helical" evidence="9">
    <location>
        <begin position="173"/>
        <end position="193"/>
    </location>
</feature>
<dbReference type="Pfam" id="PF13246">
    <property type="entry name" value="Cation_ATPase"/>
    <property type="match status" value="1"/>
</dbReference>
<dbReference type="Pfam" id="PF00690">
    <property type="entry name" value="Cation_ATPase_N"/>
    <property type="match status" value="1"/>
</dbReference>
<protein>
    <submittedName>
        <fullName evidence="11">Putative calcium-transporting ATPase 8</fullName>
    </submittedName>
</protein>
<evidence type="ECO:0000256" key="3">
    <source>
        <dbReference type="ARBA" id="ARBA00022692"/>
    </source>
</evidence>
<reference evidence="11" key="1">
    <citation type="submission" date="2018-01" db="EMBL/GenBank/DDBJ databases">
        <title>Hydrogen sulfide participate in the regulation of ganoderic acid biosynthesis induced by heat stress in Ganoderma lucidum.</title>
        <authorList>
            <person name="Tian J.L."/>
        </authorList>
    </citation>
    <scope>NUCLEOTIDE SEQUENCE</scope>
</reference>
<evidence type="ECO:0000313" key="11">
    <source>
        <dbReference type="EMBL" id="AVM41538.1"/>
    </source>
</evidence>
<dbReference type="GO" id="GO:1902600">
    <property type="term" value="P:proton transmembrane transport"/>
    <property type="evidence" value="ECO:0007669"/>
    <property type="project" value="TreeGrafter"/>
</dbReference>
<feature type="domain" description="Cation-transporting P-type ATPase N-terminal" evidence="10">
    <location>
        <begin position="89"/>
        <end position="162"/>
    </location>
</feature>
<dbReference type="InterPro" id="IPR008250">
    <property type="entry name" value="ATPase_P-typ_transduc_dom_A_sf"/>
</dbReference>
<dbReference type="GO" id="GO:1990573">
    <property type="term" value="P:potassium ion import across plasma membrane"/>
    <property type="evidence" value="ECO:0007669"/>
    <property type="project" value="TreeGrafter"/>
</dbReference>
<feature type="transmembrane region" description="Helical" evidence="9">
    <location>
        <begin position="316"/>
        <end position="339"/>
    </location>
</feature>
<feature type="transmembrane region" description="Helical" evidence="9">
    <location>
        <begin position="885"/>
        <end position="913"/>
    </location>
</feature>
<dbReference type="GO" id="GO:0005886">
    <property type="term" value="C:plasma membrane"/>
    <property type="evidence" value="ECO:0007669"/>
    <property type="project" value="UniProtKB-SubCell"/>
</dbReference>
<dbReference type="FunFam" id="3.40.50.1000:FF:000083">
    <property type="entry name" value="Sodium/potassium-transporting ATPase subunit alpha"/>
    <property type="match status" value="1"/>
</dbReference>
<dbReference type="Gene3D" id="2.70.150.10">
    <property type="entry name" value="Calcium-transporting ATPase, cytoplasmic transduction domain A"/>
    <property type="match status" value="1"/>
</dbReference>
<keyword evidence="7 9" id="KW-1133">Transmembrane helix</keyword>
<dbReference type="NCBIfam" id="TIGR01494">
    <property type="entry name" value="ATPase_P-type"/>
    <property type="match status" value="2"/>
</dbReference>
<dbReference type="Pfam" id="PF00689">
    <property type="entry name" value="Cation_ATPase_C"/>
    <property type="match status" value="1"/>
</dbReference>
<dbReference type="InterPro" id="IPR023299">
    <property type="entry name" value="ATPase_P-typ_cyto_dom_N"/>
</dbReference>
<dbReference type="PANTHER" id="PTHR43294:SF21">
    <property type="entry name" value="CATION TRANSPORTING ATPASE"/>
    <property type="match status" value="1"/>
</dbReference>
<dbReference type="InterPro" id="IPR036412">
    <property type="entry name" value="HAD-like_sf"/>
</dbReference>
<dbReference type="GO" id="GO:0036376">
    <property type="term" value="P:sodium ion export across plasma membrane"/>
    <property type="evidence" value="ECO:0007669"/>
    <property type="project" value="TreeGrafter"/>
</dbReference>
<accession>A0A2P1G1I5</accession>
<evidence type="ECO:0000256" key="8">
    <source>
        <dbReference type="ARBA" id="ARBA00023136"/>
    </source>
</evidence>
<dbReference type="InterPro" id="IPR004014">
    <property type="entry name" value="ATPase_P-typ_cation-transptr_N"/>
</dbReference>
<dbReference type="SFLD" id="SFLDS00003">
    <property type="entry name" value="Haloacid_Dehalogenase"/>
    <property type="match status" value="1"/>
</dbReference>
<evidence type="ECO:0000256" key="1">
    <source>
        <dbReference type="ARBA" id="ARBA00004651"/>
    </source>
</evidence>
<keyword evidence="6" id="KW-1278">Translocase</keyword>
<dbReference type="SMART" id="SM00831">
    <property type="entry name" value="Cation_ATPase_N"/>
    <property type="match status" value="1"/>
</dbReference>
<dbReference type="GO" id="GO:0006883">
    <property type="term" value="P:intracellular sodium ion homeostasis"/>
    <property type="evidence" value="ECO:0007669"/>
    <property type="project" value="TreeGrafter"/>
</dbReference>
<keyword evidence="5" id="KW-0067">ATP-binding</keyword>
<keyword evidence="3 9" id="KW-0812">Transmembrane</keyword>
<keyword evidence="4" id="KW-0547">Nucleotide-binding</keyword>
<dbReference type="SFLD" id="SFLDF00027">
    <property type="entry name" value="p-type_atpase"/>
    <property type="match status" value="1"/>
</dbReference>
<dbReference type="InterPro" id="IPR006068">
    <property type="entry name" value="ATPase_P-typ_cation-transptr_C"/>
</dbReference>
<dbReference type="GO" id="GO:0005391">
    <property type="term" value="F:P-type sodium:potassium-exchanging transporter activity"/>
    <property type="evidence" value="ECO:0007669"/>
    <property type="project" value="TreeGrafter"/>
</dbReference>
<dbReference type="InterPro" id="IPR050510">
    <property type="entry name" value="Cation_transp_ATPase_P-type"/>
</dbReference>
<dbReference type="InterPro" id="IPR059000">
    <property type="entry name" value="ATPase_P-type_domA"/>
</dbReference>
<dbReference type="Gene3D" id="1.20.1110.10">
    <property type="entry name" value="Calcium-transporting ATPase, transmembrane domain"/>
    <property type="match status" value="1"/>
</dbReference>
<dbReference type="InterPro" id="IPR023214">
    <property type="entry name" value="HAD_sf"/>
</dbReference>
<dbReference type="PROSITE" id="PS00154">
    <property type="entry name" value="ATPASE_E1_E2"/>
    <property type="match status" value="1"/>
</dbReference>
<keyword evidence="8 9" id="KW-0472">Membrane</keyword>
<dbReference type="PANTHER" id="PTHR43294">
    <property type="entry name" value="SODIUM/POTASSIUM-TRANSPORTING ATPASE SUBUNIT ALPHA"/>
    <property type="match status" value="1"/>
</dbReference>
<feature type="transmembrane region" description="Helical" evidence="9">
    <location>
        <begin position="141"/>
        <end position="161"/>
    </location>
</feature>
<evidence type="ECO:0000259" key="10">
    <source>
        <dbReference type="SMART" id="SM00831"/>
    </source>
</evidence>
<dbReference type="SUPFAM" id="SSF56784">
    <property type="entry name" value="HAD-like"/>
    <property type="match status" value="1"/>
</dbReference>
<dbReference type="Gene3D" id="3.40.50.1000">
    <property type="entry name" value="HAD superfamily/HAD-like"/>
    <property type="match status" value="1"/>
</dbReference>